<accession>A0A2P5XJ35</accession>
<feature type="region of interest" description="Disordered" evidence="1">
    <location>
        <begin position="1"/>
        <end position="22"/>
    </location>
</feature>
<dbReference type="Proteomes" id="UP000239757">
    <property type="component" value="Unassembled WGS sequence"/>
</dbReference>
<evidence type="ECO:0000256" key="1">
    <source>
        <dbReference type="SAM" id="MobiDB-lite"/>
    </source>
</evidence>
<name>A0A2P5XJ35_GOSBA</name>
<feature type="compositionally biased region" description="Acidic residues" evidence="1">
    <location>
        <begin position="1"/>
        <end position="13"/>
    </location>
</feature>
<protein>
    <submittedName>
        <fullName evidence="2">Uncharacterized protein</fullName>
    </submittedName>
</protein>
<gene>
    <name evidence="2" type="ORF">GOBAR_AA17293</name>
</gene>
<reference evidence="2 3" key="1">
    <citation type="submission" date="2015-01" db="EMBL/GenBank/DDBJ databases">
        <title>Genome of allotetraploid Gossypium barbadense reveals genomic plasticity and fiber elongation in cotton evolution.</title>
        <authorList>
            <person name="Chen X."/>
            <person name="Liu X."/>
            <person name="Zhao B."/>
            <person name="Zheng H."/>
            <person name="Hu Y."/>
            <person name="Lu G."/>
            <person name="Yang C."/>
            <person name="Chen J."/>
            <person name="Shan C."/>
            <person name="Zhang L."/>
            <person name="Zhou Y."/>
            <person name="Wang L."/>
            <person name="Guo W."/>
            <person name="Bai Y."/>
            <person name="Ruan J."/>
            <person name="Shangguan X."/>
            <person name="Mao Y."/>
            <person name="Jiang J."/>
            <person name="Zhu Y."/>
            <person name="Lei J."/>
            <person name="Kang H."/>
            <person name="Chen S."/>
            <person name="He X."/>
            <person name="Wang R."/>
            <person name="Wang Y."/>
            <person name="Chen J."/>
            <person name="Wang L."/>
            <person name="Yu S."/>
            <person name="Wang B."/>
            <person name="Wei J."/>
            <person name="Song S."/>
            <person name="Lu X."/>
            <person name="Gao Z."/>
            <person name="Gu W."/>
            <person name="Deng X."/>
            <person name="Ma D."/>
            <person name="Wang S."/>
            <person name="Liang W."/>
            <person name="Fang L."/>
            <person name="Cai C."/>
            <person name="Zhu X."/>
            <person name="Zhou B."/>
            <person name="Zhang Y."/>
            <person name="Chen Z."/>
            <person name="Xu S."/>
            <person name="Zhu R."/>
            <person name="Wang S."/>
            <person name="Zhang T."/>
            <person name="Zhao G."/>
        </authorList>
    </citation>
    <scope>NUCLEOTIDE SEQUENCE [LARGE SCALE GENOMIC DNA]</scope>
    <source>
        <strain evidence="3">cv. Xinhai21</strain>
        <tissue evidence="2">Leaf</tissue>
    </source>
</reference>
<organism evidence="2 3">
    <name type="scientific">Gossypium barbadense</name>
    <name type="common">Sea Island cotton</name>
    <name type="synonym">Hibiscus barbadensis</name>
    <dbReference type="NCBI Taxonomy" id="3634"/>
    <lineage>
        <taxon>Eukaryota</taxon>
        <taxon>Viridiplantae</taxon>
        <taxon>Streptophyta</taxon>
        <taxon>Embryophyta</taxon>
        <taxon>Tracheophyta</taxon>
        <taxon>Spermatophyta</taxon>
        <taxon>Magnoliopsida</taxon>
        <taxon>eudicotyledons</taxon>
        <taxon>Gunneridae</taxon>
        <taxon>Pentapetalae</taxon>
        <taxon>rosids</taxon>
        <taxon>malvids</taxon>
        <taxon>Malvales</taxon>
        <taxon>Malvaceae</taxon>
        <taxon>Malvoideae</taxon>
        <taxon>Gossypium</taxon>
    </lineage>
</organism>
<evidence type="ECO:0000313" key="2">
    <source>
        <dbReference type="EMBL" id="PPS03351.1"/>
    </source>
</evidence>
<sequence length="288" mass="32255">MENTESEGSDEGDLVNRSTKKVRIRGTEEDRDIVMDTMSVTEKVLAWKDSLVGTGPQADERTTTLDRLDGEEDFELSEEDVESLLVNGTPSINFFELERIEEKYRFEYRRGIAESKHLWPLDASREEGQAKEVSGLEVLSLGRDESPFRIGQNQRQKVGEDSRYKTLKIRPALAYRTRLKNKGIGQGKLGDGSCLIKLARSTKDPSMLPILENMGNIEGSLVDRANLIRQGPKEAITRDLEKGDSNLARNGKKTGGMWPSCKSVDLEKKSQEISTIIDQLMSIGNMGE</sequence>
<proteinExistence type="predicted"/>
<evidence type="ECO:0000313" key="3">
    <source>
        <dbReference type="Proteomes" id="UP000239757"/>
    </source>
</evidence>
<dbReference type="AlphaFoldDB" id="A0A2P5XJ35"/>
<dbReference type="EMBL" id="KZ664764">
    <property type="protein sequence ID" value="PPS03351.1"/>
    <property type="molecule type" value="Genomic_DNA"/>
</dbReference>